<keyword evidence="2" id="KW-1185">Reference proteome</keyword>
<accession>A0ABN8EMI4</accession>
<evidence type="ECO:0000313" key="1">
    <source>
        <dbReference type="EMBL" id="CAH0991301.1"/>
    </source>
</evidence>
<proteinExistence type="predicted"/>
<evidence type="ECO:0008006" key="3">
    <source>
        <dbReference type="Google" id="ProtNLM"/>
    </source>
</evidence>
<gene>
    <name evidence="1" type="ORF">SIN8267_01403</name>
</gene>
<organism evidence="1 2">
    <name type="scientific">Sinobacterium norvegicum</name>
    <dbReference type="NCBI Taxonomy" id="1641715"/>
    <lineage>
        <taxon>Bacteria</taxon>
        <taxon>Pseudomonadati</taxon>
        <taxon>Pseudomonadota</taxon>
        <taxon>Gammaproteobacteria</taxon>
        <taxon>Cellvibrionales</taxon>
        <taxon>Spongiibacteraceae</taxon>
        <taxon>Sinobacterium</taxon>
    </lineage>
</organism>
<comment type="caution">
    <text evidence="1">The sequence shown here is derived from an EMBL/GenBank/DDBJ whole genome shotgun (WGS) entry which is preliminary data.</text>
</comment>
<sequence length="86" mass="9982">MADSLYCSVNTQKIALNALVYLYKRFMGLEISNLQFHPAKQYQRLPVVYSRDEIRKIFLQLTGTPRLMVELLYGSGLRSITSVMMF</sequence>
<reference evidence="1" key="1">
    <citation type="submission" date="2021-12" db="EMBL/GenBank/DDBJ databases">
        <authorList>
            <person name="Rodrigo-Torres L."/>
            <person name="Arahal R. D."/>
            <person name="Lucena T."/>
        </authorList>
    </citation>
    <scope>NUCLEOTIDE SEQUENCE</scope>
    <source>
        <strain evidence="1">CECT 8267</strain>
    </source>
</reference>
<name>A0ABN8EMI4_9GAMM</name>
<dbReference type="EMBL" id="CAKLPX010000001">
    <property type="protein sequence ID" value="CAH0991301.1"/>
    <property type="molecule type" value="Genomic_DNA"/>
</dbReference>
<dbReference type="Proteomes" id="UP000838100">
    <property type="component" value="Unassembled WGS sequence"/>
</dbReference>
<evidence type="ECO:0000313" key="2">
    <source>
        <dbReference type="Proteomes" id="UP000838100"/>
    </source>
</evidence>
<protein>
    <recommendedName>
        <fullName evidence="3">Integrase</fullName>
    </recommendedName>
</protein>
<dbReference type="RefSeq" id="WP_237443955.1">
    <property type="nucleotide sequence ID" value="NZ_CAKLPX010000001.1"/>
</dbReference>